<keyword evidence="1" id="KW-0805">Transcription regulation</keyword>
<keyword evidence="3" id="KW-0804">Transcription</keyword>
<sequence>MESQDTSHSLEILTARGKAAQSGVRPRRPRVTTATLIYDDLREAILGMRLVPGTPLQEKALTQRFGVSKTPVREALIRLAEDGLVDIFPQSGTFVSRVPVAAIPEAVVIRQSLEDTAVRRLIEIATEADIATIDAILARQRLLADLGDKDAFHEADEGFHQAIAQIAGYPSIPRLLRQIKVQMDRARRLTLPVAGRMHQVIAEHSFIRDAIARRDVAVASKAMKAHLSAVVPDIDRLRVQYPDYFV</sequence>
<dbReference type="RefSeq" id="WP_105862347.1">
    <property type="nucleotide sequence ID" value="NZ_PUEJ01000004.1"/>
</dbReference>
<dbReference type="InterPro" id="IPR036390">
    <property type="entry name" value="WH_DNA-bd_sf"/>
</dbReference>
<dbReference type="SMART" id="SM00345">
    <property type="entry name" value="HTH_GNTR"/>
    <property type="match status" value="1"/>
</dbReference>
<dbReference type="GO" id="GO:0003677">
    <property type="term" value="F:DNA binding"/>
    <property type="evidence" value="ECO:0007669"/>
    <property type="project" value="UniProtKB-KW"/>
</dbReference>
<dbReference type="Pfam" id="PF00392">
    <property type="entry name" value="GntR"/>
    <property type="match status" value="1"/>
</dbReference>
<dbReference type="SUPFAM" id="SSF48008">
    <property type="entry name" value="GntR ligand-binding domain-like"/>
    <property type="match status" value="1"/>
</dbReference>
<evidence type="ECO:0000313" key="5">
    <source>
        <dbReference type="EMBL" id="PRH87414.1"/>
    </source>
</evidence>
<evidence type="ECO:0000256" key="3">
    <source>
        <dbReference type="ARBA" id="ARBA00023163"/>
    </source>
</evidence>
<evidence type="ECO:0000259" key="4">
    <source>
        <dbReference type="PROSITE" id="PS50949"/>
    </source>
</evidence>
<dbReference type="OrthoDB" id="9788098at2"/>
<comment type="caution">
    <text evidence="5">The sequence shown here is derived from an EMBL/GenBank/DDBJ whole genome shotgun (WGS) entry which is preliminary data.</text>
</comment>
<reference evidence="5 6" key="1">
    <citation type="submission" date="2018-02" db="EMBL/GenBank/DDBJ databases">
        <title>Whole genome sequencing of endophytic bacterium.</title>
        <authorList>
            <person name="Eedara R."/>
            <person name="Podile A.R."/>
        </authorList>
    </citation>
    <scope>NUCLEOTIDE SEQUENCE [LARGE SCALE GENOMIC DNA]</scope>
    <source>
        <strain evidence="5 6">RP1T</strain>
    </source>
</reference>
<organism evidence="5 6">
    <name type="scientific">Labrys okinawensis</name>
    <dbReference type="NCBI Taxonomy" id="346911"/>
    <lineage>
        <taxon>Bacteria</taxon>
        <taxon>Pseudomonadati</taxon>
        <taxon>Pseudomonadota</taxon>
        <taxon>Alphaproteobacteria</taxon>
        <taxon>Hyphomicrobiales</taxon>
        <taxon>Xanthobacteraceae</taxon>
        <taxon>Labrys</taxon>
    </lineage>
</organism>
<evidence type="ECO:0000313" key="6">
    <source>
        <dbReference type="Proteomes" id="UP000237682"/>
    </source>
</evidence>
<dbReference type="Gene3D" id="1.20.120.530">
    <property type="entry name" value="GntR ligand-binding domain-like"/>
    <property type="match status" value="1"/>
</dbReference>
<proteinExistence type="predicted"/>
<dbReference type="Proteomes" id="UP000237682">
    <property type="component" value="Unassembled WGS sequence"/>
</dbReference>
<dbReference type="SUPFAM" id="SSF46785">
    <property type="entry name" value="Winged helix' DNA-binding domain"/>
    <property type="match status" value="1"/>
</dbReference>
<dbReference type="CDD" id="cd07377">
    <property type="entry name" value="WHTH_GntR"/>
    <property type="match status" value="1"/>
</dbReference>
<accession>A0A2S9QDJ4</accession>
<dbReference type="InterPro" id="IPR000524">
    <property type="entry name" value="Tscrpt_reg_HTH_GntR"/>
</dbReference>
<dbReference type="PANTHER" id="PTHR43537">
    <property type="entry name" value="TRANSCRIPTIONAL REGULATOR, GNTR FAMILY"/>
    <property type="match status" value="1"/>
</dbReference>
<dbReference type="EMBL" id="PUEJ01000004">
    <property type="protein sequence ID" value="PRH87414.1"/>
    <property type="molecule type" value="Genomic_DNA"/>
</dbReference>
<dbReference type="SMART" id="SM00895">
    <property type="entry name" value="FCD"/>
    <property type="match status" value="1"/>
</dbReference>
<dbReference type="Gene3D" id="1.10.10.10">
    <property type="entry name" value="Winged helix-like DNA-binding domain superfamily/Winged helix DNA-binding domain"/>
    <property type="match status" value="1"/>
</dbReference>
<dbReference type="GO" id="GO:0003700">
    <property type="term" value="F:DNA-binding transcription factor activity"/>
    <property type="evidence" value="ECO:0007669"/>
    <property type="project" value="InterPro"/>
</dbReference>
<dbReference type="InterPro" id="IPR036388">
    <property type="entry name" value="WH-like_DNA-bd_sf"/>
</dbReference>
<dbReference type="PANTHER" id="PTHR43537:SF45">
    <property type="entry name" value="GNTR FAMILY REGULATORY PROTEIN"/>
    <property type="match status" value="1"/>
</dbReference>
<evidence type="ECO:0000256" key="2">
    <source>
        <dbReference type="ARBA" id="ARBA00023125"/>
    </source>
</evidence>
<dbReference type="PROSITE" id="PS50949">
    <property type="entry name" value="HTH_GNTR"/>
    <property type="match status" value="1"/>
</dbReference>
<dbReference type="InterPro" id="IPR011711">
    <property type="entry name" value="GntR_C"/>
</dbReference>
<feature type="domain" description="HTH gntR-type" evidence="4">
    <location>
        <begin position="31"/>
        <end position="98"/>
    </location>
</feature>
<dbReference type="Pfam" id="PF07729">
    <property type="entry name" value="FCD"/>
    <property type="match status" value="1"/>
</dbReference>
<dbReference type="AlphaFoldDB" id="A0A2S9QDJ4"/>
<keyword evidence="2" id="KW-0238">DNA-binding</keyword>
<protein>
    <submittedName>
        <fullName evidence="5">GntR family transcriptional regulator</fullName>
    </submittedName>
</protein>
<keyword evidence="6" id="KW-1185">Reference proteome</keyword>
<gene>
    <name evidence="5" type="ORF">C5L14_12410</name>
</gene>
<evidence type="ECO:0000256" key="1">
    <source>
        <dbReference type="ARBA" id="ARBA00023015"/>
    </source>
</evidence>
<name>A0A2S9QDJ4_9HYPH</name>
<dbReference type="InterPro" id="IPR008920">
    <property type="entry name" value="TF_FadR/GntR_C"/>
</dbReference>